<evidence type="ECO:0000313" key="1">
    <source>
        <dbReference type="EMBL" id="KAH7980534.1"/>
    </source>
</evidence>
<organism evidence="1 2">
    <name type="scientific">Dermacentor silvarum</name>
    <name type="common">Tick</name>
    <dbReference type="NCBI Taxonomy" id="543639"/>
    <lineage>
        <taxon>Eukaryota</taxon>
        <taxon>Metazoa</taxon>
        <taxon>Ecdysozoa</taxon>
        <taxon>Arthropoda</taxon>
        <taxon>Chelicerata</taxon>
        <taxon>Arachnida</taxon>
        <taxon>Acari</taxon>
        <taxon>Parasitiformes</taxon>
        <taxon>Ixodida</taxon>
        <taxon>Ixodoidea</taxon>
        <taxon>Ixodidae</taxon>
        <taxon>Rhipicephalinae</taxon>
        <taxon>Dermacentor</taxon>
    </lineage>
</organism>
<proteinExistence type="predicted"/>
<reference evidence="1" key="1">
    <citation type="submission" date="2020-05" db="EMBL/GenBank/DDBJ databases">
        <title>Large-scale comparative analyses of tick genomes elucidate their genetic diversity and vector capacities.</title>
        <authorList>
            <person name="Jia N."/>
            <person name="Wang J."/>
            <person name="Shi W."/>
            <person name="Du L."/>
            <person name="Sun Y."/>
            <person name="Zhan W."/>
            <person name="Jiang J."/>
            <person name="Wang Q."/>
            <person name="Zhang B."/>
            <person name="Ji P."/>
            <person name="Sakyi L.B."/>
            <person name="Cui X."/>
            <person name="Yuan T."/>
            <person name="Jiang B."/>
            <person name="Yang W."/>
            <person name="Lam T.T.-Y."/>
            <person name="Chang Q."/>
            <person name="Ding S."/>
            <person name="Wang X."/>
            <person name="Zhu J."/>
            <person name="Ruan X."/>
            <person name="Zhao L."/>
            <person name="Wei J."/>
            <person name="Que T."/>
            <person name="Du C."/>
            <person name="Cheng J."/>
            <person name="Dai P."/>
            <person name="Han X."/>
            <person name="Huang E."/>
            <person name="Gao Y."/>
            <person name="Liu J."/>
            <person name="Shao H."/>
            <person name="Ye R."/>
            <person name="Li L."/>
            <person name="Wei W."/>
            <person name="Wang X."/>
            <person name="Wang C."/>
            <person name="Yang T."/>
            <person name="Huo Q."/>
            <person name="Li W."/>
            <person name="Guo W."/>
            <person name="Chen H."/>
            <person name="Zhou L."/>
            <person name="Ni X."/>
            <person name="Tian J."/>
            <person name="Zhou Y."/>
            <person name="Sheng Y."/>
            <person name="Liu T."/>
            <person name="Pan Y."/>
            <person name="Xia L."/>
            <person name="Li J."/>
            <person name="Zhao F."/>
            <person name="Cao W."/>
        </authorList>
    </citation>
    <scope>NUCLEOTIDE SEQUENCE</scope>
    <source>
        <strain evidence="1">Dsil-2018</strain>
    </source>
</reference>
<dbReference type="EMBL" id="CM023470">
    <property type="protein sequence ID" value="KAH7980534.1"/>
    <property type="molecule type" value="Genomic_DNA"/>
</dbReference>
<keyword evidence="2" id="KW-1185">Reference proteome</keyword>
<sequence length="156" mass="16806">MASEQAPSRPSFLPEPLAADLSSFGANDTDSTRRNPRRRSDPGLPAPGEDVYLVDPINSSSIVFSRQELLKAQQSDPFCRRIVDGLKEPSSQEEQGGNADGGTRTAGIAVGAECEVLLQWDLSGRTTRIAAAPKRSGARRAYPDSWLRAYVSAGCR</sequence>
<name>A0ACB8E2H1_DERSI</name>
<protein>
    <submittedName>
        <fullName evidence="1">Uncharacterized protein</fullName>
    </submittedName>
</protein>
<evidence type="ECO:0000313" key="2">
    <source>
        <dbReference type="Proteomes" id="UP000821865"/>
    </source>
</evidence>
<dbReference type="Proteomes" id="UP000821865">
    <property type="component" value="Chromosome 1"/>
</dbReference>
<gene>
    <name evidence="1" type="ORF">HPB49_017015</name>
</gene>
<accession>A0ACB8E2H1</accession>
<comment type="caution">
    <text evidence="1">The sequence shown here is derived from an EMBL/GenBank/DDBJ whole genome shotgun (WGS) entry which is preliminary data.</text>
</comment>